<keyword evidence="1" id="KW-0472">Membrane</keyword>
<organism evidence="2 3">
    <name type="scientific">Erwinia piriflorinigrans CFBP 5888</name>
    <dbReference type="NCBI Taxonomy" id="1161919"/>
    <lineage>
        <taxon>Bacteria</taxon>
        <taxon>Pseudomonadati</taxon>
        <taxon>Pseudomonadota</taxon>
        <taxon>Gammaproteobacteria</taxon>
        <taxon>Enterobacterales</taxon>
        <taxon>Erwiniaceae</taxon>
        <taxon>Erwinia</taxon>
    </lineage>
</organism>
<name>V5Z462_9GAMM</name>
<reference evidence="2 3" key="1">
    <citation type="journal article" date="2013" name="Syst. Appl. Microbiol.">
        <title>Phylogenetic position and virulence apparatus of the pear flower necrosis pathogen Erwinia piriflorinigrans CFBP 5888T as assessed by comparative genomics.</title>
        <authorList>
            <person name="Smits T.H."/>
            <person name="Rezzonico F."/>
            <person name="Lopez M.M."/>
            <person name="Blom J."/>
            <person name="Goesmann A."/>
            <person name="Frey J.E."/>
            <person name="Duffy B."/>
        </authorList>
    </citation>
    <scope>NUCLEOTIDE SEQUENCE [LARGE SCALE GENOMIC DNA]</scope>
    <source>
        <strain evidence="3">CFBP5888</strain>
    </source>
</reference>
<proteinExistence type="predicted"/>
<feature type="transmembrane region" description="Helical" evidence="1">
    <location>
        <begin position="6"/>
        <end position="27"/>
    </location>
</feature>
<dbReference type="EMBL" id="CAHS01000005">
    <property type="protein sequence ID" value="CCG85753.1"/>
    <property type="molecule type" value="Genomic_DNA"/>
</dbReference>
<keyword evidence="1" id="KW-0812">Transmembrane</keyword>
<comment type="caution">
    <text evidence="2">The sequence shown here is derived from an EMBL/GenBank/DDBJ whole genome shotgun (WGS) entry which is preliminary data.</text>
</comment>
<dbReference type="Proteomes" id="UP000018217">
    <property type="component" value="Unassembled WGS sequence"/>
</dbReference>
<evidence type="ECO:0000313" key="3">
    <source>
        <dbReference type="Proteomes" id="UP000018217"/>
    </source>
</evidence>
<keyword evidence="1" id="KW-1133">Transmembrane helix</keyword>
<accession>V5Z462</accession>
<evidence type="ECO:0000313" key="2">
    <source>
        <dbReference type="EMBL" id="CCG85753.1"/>
    </source>
</evidence>
<evidence type="ECO:0000256" key="1">
    <source>
        <dbReference type="SAM" id="Phobius"/>
    </source>
</evidence>
<sequence>MPPVYLLTAWYTSLPVGLCPGALIVAVQASPVEQKL</sequence>
<protein>
    <submittedName>
        <fullName evidence="2">Uncharacterized protein</fullName>
    </submittedName>
</protein>
<gene>
    <name evidence="2" type="ORF">EPIR_0388</name>
</gene>
<dbReference type="AlphaFoldDB" id="V5Z462"/>
<keyword evidence="3" id="KW-1185">Reference proteome</keyword>